<protein>
    <recommendedName>
        <fullName evidence="3">DUF4272 domain-containing protein</fullName>
    </recommendedName>
</protein>
<dbReference type="AlphaFoldDB" id="N8YLR2"/>
<sequence>MIKHHSHSYIKAQMKTPQQRKNQSIQILKQNSIPYIDHLPVIESVEEAQMRTAEEIAKRAIACLWVIQVACDLNNDQYDDETQEFVFDILKKMQVLAELTEKEQAILKRDVSEQDVVNMVWKYEAYWVLLWALGLVDELTYPDHIIDCDFAIQAVTSCETFDDFMSKVKLREIEEILDQADLIYRYDWACVDSRLKQQQAPANLNSSVVVERHGALNWLIQADSDWDYPDVST</sequence>
<dbReference type="EMBL" id="APPK01000030">
    <property type="protein sequence ID" value="ENV22294.1"/>
    <property type="molecule type" value="Genomic_DNA"/>
</dbReference>
<dbReference type="HOGENOM" id="CLU_108537_0_0_6"/>
<gene>
    <name evidence="1" type="ORF">F963_01688</name>
</gene>
<reference evidence="1 2" key="1">
    <citation type="submission" date="2013-02" db="EMBL/GenBank/DDBJ databases">
        <title>The Genome Sequence of Acinetobacter bereziniae NIPH 3.</title>
        <authorList>
            <consortium name="The Broad Institute Genome Sequencing Platform"/>
            <consortium name="The Broad Institute Genome Sequencing Center for Infectious Disease"/>
            <person name="Cerqueira G."/>
            <person name="Feldgarden M."/>
            <person name="Courvalin P."/>
            <person name="Perichon B."/>
            <person name="Grillot-Courvalin C."/>
            <person name="Clermont D."/>
            <person name="Rocha E."/>
            <person name="Yoon E.-J."/>
            <person name="Nemec A."/>
            <person name="Walker B."/>
            <person name="Young S.K."/>
            <person name="Zeng Q."/>
            <person name="Gargeya S."/>
            <person name="Fitzgerald M."/>
            <person name="Haas B."/>
            <person name="Abouelleil A."/>
            <person name="Alvarado L."/>
            <person name="Arachchi H.M."/>
            <person name="Berlin A.M."/>
            <person name="Chapman S.B."/>
            <person name="Dewar J."/>
            <person name="Goldberg J."/>
            <person name="Griggs A."/>
            <person name="Gujja S."/>
            <person name="Hansen M."/>
            <person name="Howarth C."/>
            <person name="Imamovic A."/>
            <person name="Larimer J."/>
            <person name="McCowan C."/>
            <person name="Murphy C."/>
            <person name="Neiman D."/>
            <person name="Pearson M."/>
            <person name="Priest M."/>
            <person name="Roberts A."/>
            <person name="Saif S."/>
            <person name="Shea T."/>
            <person name="Sisk P."/>
            <person name="Sykes S."/>
            <person name="Wortman J."/>
            <person name="Nusbaum C."/>
            <person name="Birren B."/>
        </authorList>
    </citation>
    <scope>NUCLEOTIDE SEQUENCE [LARGE SCALE GENOMIC DNA]</scope>
    <source>
        <strain evidence="1 2">NIPH 3</strain>
    </source>
</reference>
<accession>N8YLR2</accession>
<dbReference type="Pfam" id="PF14094">
    <property type="entry name" value="DUF4272"/>
    <property type="match status" value="1"/>
</dbReference>
<dbReference type="Proteomes" id="UP000013270">
    <property type="component" value="Unassembled WGS sequence"/>
</dbReference>
<comment type="caution">
    <text evidence="1">The sequence shown here is derived from an EMBL/GenBank/DDBJ whole genome shotgun (WGS) entry which is preliminary data.</text>
</comment>
<dbReference type="InterPro" id="IPR025368">
    <property type="entry name" value="DUF4272"/>
</dbReference>
<organism evidence="1 2">
    <name type="scientific">Acinetobacter bereziniae NIPH 3</name>
    <dbReference type="NCBI Taxonomy" id="1217651"/>
    <lineage>
        <taxon>Bacteria</taxon>
        <taxon>Pseudomonadati</taxon>
        <taxon>Pseudomonadota</taxon>
        <taxon>Gammaproteobacteria</taxon>
        <taxon>Moraxellales</taxon>
        <taxon>Moraxellaceae</taxon>
        <taxon>Acinetobacter</taxon>
    </lineage>
</organism>
<name>N8YLR2_ACIBZ</name>
<proteinExistence type="predicted"/>
<dbReference type="PATRIC" id="fig|1217651.3.peg.1664"/>
<evidence type="ECO:0000313" key="1">
    <source>
        <dbReference type="EMBL" id="ENV22294.1"/>
    </source>
</evidence>
<evidence type="ECO:0000313" key="2">
    <source>
        <dbReference type="Proteomes" id="UP000013270"/>
    </source>
</evidence>
<evidence type="ECO:0008006" key="3">
    <source>
        <dbReference type="Google" id="ProtNLM"/>
    </source>
</evidence>